<sequence length="128" mass="13866">MSHAHAPAPTSHRQGGPRKESPSKWTAFAVHTVADIAAAFVALWIVLHLSGADKANLFVQYVEDMAYWIAGWSQNISAAQNEHLILALNYGLPALVYLFIGHGIAARTRPGRVTGEREGRTARQPLAG</sequence>
<dbReference type="EMBL" id="LJGT01000038">
    <property type="protein sequence ID" value="OEU89691.1"/>
    <property type="molecule type" value="Genomic_DNA"/>
</dbReference>
<dbReference type="OrthoDB" id="3481760at2"/>
<keyword evidence="4" id="KW-1185">Reference proteome</keyword>
<dbReference type="AlphaFoldDB" id="A0A1E7JN40"/>
<comment type="caution">
    <text evidence="3">The sequence shown here is derived from an EMBL/GenBank/DDBJ whole genome shotgun (WGS) entry which is preliminary data.</text>
</comment>
<organism evidence="3 4">
    <name type="scientific">Streptomyces abyssalis</name>
    <dbReference type="NCBI Taxonomy" id="933944"/>
    <lineage>
        <taxon>Bacteria</taxon>
        <taxon>Bacillati</taxon>
        <taxon>Actinomycetota</taxon>
        <taxon>Actinomycetes</taxon>
        <taxon>Kitasatosporales</taxon>
        <taxon>Streptomycetaceae</taxon>
        <taxon>Streptomyces</taxon>
    </lineage>
</organism>
<accession>A0A1E7JN40</accession>
<keyword evidence="2" id="KW-1133">Transmembrane helix</keyword>
<feature type="transmembrane region" description="Helical" evidence="2">
    <location>
        <begin position="25"/>
        <end position="47"/>
    </location>
</feature>
<keyword evidence="2" id="KW-0472">Membrane</keyword>
<dbReference type="Proteomes" id="UP000176087">
    <property type="component" value="Unassembled WGS sequence"/>
</dbReference>
<keyword evidence="2" id="KW-0812">Transmembrane</keyword>
<evidence type="ECO:0000256" key="2">
    <source>
        <dbReference type="SAM" id="Phobius"/>
    </source>
</evidence>
<evidence type="ECO:0000313" key="3">
    <source>
        <dbReference type="EMBL" id="OEU89691.1"/>
    </source>
</evidence>
<evidence type="ECO:0000313" key="4">
    <source>
        <dbReference type="Proteomes" id="UP000176087"/>
    </source>
</evidence>
<evidence type="ECO:0000256" key="1">
    <source>
        <dbReference type="SAM" id="MobiDB-lite"/>
    </source>
</evidence>
<name>A0A1E7JN40_9ACTN</name>
<proteinExistence type="predicted"/>
<reference evidence="3 4" key="1">
    <citation type="journal article" date="2016" name="Front. Microbiol.">
        <title>Comparative Genomics Analysis of Streptomyces Species Reveals Their Adaptation to the Marine Environment and Their Diversity at the Genomic Level.</title>
        <authorList>
            <person name="Tian X."/>
            <person name="Zhang Z."/>
            <person name="Yang T."/>
            <person name="Chen M."/>
            <person name="Li J."/>
            <person name="Chen F."/>
            <person name="Yang J."/>
            <person name="Li W."/>
            <person name="Zhang B."/>
            <person name="Zhang Z."/>
            <person name="Wu J."/>
            <person name="Zhang C."/>
            <person name="Long L."/>
            <person name="Xiao J."/>
        </authorList>
    </citation>
    <scope>NUCLEOTIDE SEQUENCE [LARGE SCALE GENOMIC DNA]</scope>
    <source>
        <strain evidence="3 4">SCSIO 10390</strain>
    </source>
</reference>
<gene>
    <name evidence="3" type="ORF">AN215_08175</name>
</gene>
<protein>
    <submittedName>
        <fullName evidence="3">Uncharacterized protein</fullName>
    </submittedName>
</protein>
<dbReference type="RefSeq" id="WP_070013256.1">
    <property type="nucleotide sequence ID" value="NZ_LJGS01000044.1"/>
</dbReference>
<feature type="region of interest" description="Disordered" evidence="1">
    <location>
        <begin position="1"/>
        <end position="22"/>
    </location>
</feature>